<reference evidence="4" key="2">
    <citation type="submission" date="2015-01" db="EMBL/GenBank/DDBJ databases">
        <title>Evolutionary Origins and Diversification of the Mycorrhizal Mutualists.</title>
        <authorList>
            <consortium name="DOE Joint Genome Institute"/>
            <consortium name="Mycorrhizal Genomics Consortium"/>
            <person name="Kohler A."/>
            <person name="Kuo A."/>
            <person name="Nagy L.G."/>
            <person name="Floudas D."/>
            <person name="Copeland A."/>
            <person name="Barry K.W."/>
            <person name="Cichocki N."/>
            <person name="Veneault-Fourrey C."/>
            <person name="LaButti K."/>
            <person name="Lindquist E.A."/>
            <person name="Lipzen A."/>
            <person name="Lundell T."/>
            <person name="Morin E."/>
            <person name="Murat C."/>
            <person name="Riley R."/>
            <person name="Ohm R."/>
            <person name="Sun H."/>
            <person name="Tunlid A."/>
            <person name="Henrissat B."/>
            <person name="Grigoriev I.V."/>
            <person name="Hibbett D.S."/>
            <person name="Martin F."/>
        </authorList>
    </citation>
    <scope>NUCLEOTIDE SEQUENCE [LARGE SCALE GENOMIC DNA]</scope>
    <source>
        <strain evidence="4">h7</strain>
    </source>
</reference>
<feature type="region of interest" description="Disordered" evidence="1">
    <location>
        <begin position="197"/>
        <end position="223"/>
    </location>
</feature>
<dbReference type="EMBL" id="KN831789">
    <property type="protein sequence ID" value="KIM38637.1"/>
    <property type="molecule type" value="Genomic_DNA"/>
</dbReference>
<name>A0A0C2YCD8_HEBCY</name>
<protein>
    <recommendedName>
        <fullName evidence="5">Carbohydrate-binding module family 18 protein</fullName>
    </recommendedName>
</protein>
<dbReference type="HOGENOM" id="CLU_1214953_0_0_1"/>
<gene>
    <name evidence="3" type="ORF">M413DRAFT_240059</name>
</gene>
<dbReference type="Proteomes" id="UP000053424">
    <property type="component" value="Unassembled WGS sequence"/>
</dbReference>
<feature type="compositionally biased region" description="Polar residues" evidence="1">
    <location>
        <begin position="198"/>
        <end position="223"/>
    </location>
</feature>
<proteinExistence type="predicted"/>
<organism evidence="3 4">
    <name type="scientific">Hebeloma cylindrosporum</name>
    <dbReference type="NCBI Taxonomy" id="76867"/>
    <lineage>
        <taxon>Eukaryota</taxon>
        <taxon>Fungi</taxon>
        <taxon>Dikarya</taxon>
        <taxon>Basidiomycota</taxon>
        <taxon>Agaricomycotina</taxon>
        <taxon>Agaricomycetes</taxon>
        <taxon>Agaricomycetidae</taxon>
        <taxon>Agaricales</taxon>
        <taxon>Agaricineae</taxon>
        <taxon>Hymenogastraceae</taxon>
        <taxon>Hebeloma</taxon>
    </lineage>
</organism>
<keyword evidence="4" id="KW-1185">Reference proteome</keyword>
<sequence>MNPFTLLVALATVLTTCKGTDPIPGRDVIRQTNTSISGGFATRSPTCLTNQVDCGGGVTQEICCPSGTFCFHSDDGVCCPTGALPCFYFIDWWFIYLTSFRRSDEDCNSQFFAAPQCADPSWVLCTDYQPNIPTYVPNDPGYWCCPSNAQCLVSPEGGFVCSAVNNGDIPGLTVLSGQAPTQASTATTLPTVAAGSATAGSNSLPTQAGSAPTKAASTTPSSVKNSAFKASSSFGIYVAPASFVLVHAFLQKFV</sequence>
<evidence type="ECO:0000256" key="1">
    <source>
        <dbReference type="SAM" id="MobiDB-lite"/>
    </source>
</evidence>
<reference evidence="3 4" key="1">
    <citation type="submission" date="2014-04" db="EMBL/GenBank/DDBJ databases">
        <authorList>
            <consortium name="DOE Joint Genome Institute"/>
            <person name="Kuo A."/>
            <person name="Gay G."/>
            <person name="Dore J."/>
            <person name="Kohler A."/>
            <person name="Nagy L.G."/>
            <person name="Floudas D."/>
            <person name="Copeland A."/>
            <person name="Barry K.W."/>
            <person name="Cichocki N."/>
            <person name="Veneault-Fourrey C."/>
            <person name="LaButti K."/>
            <person name="Lindquist E.A."/>
            <person name="Lipzen A."/>
            <person name="Lundell T."/>
            <person name="Morin E."/>
            <person name="Murat C."/>
            <person name="Sun H."/>
            <person name="Tunlid A."/>
            <person name="Henrissat B."/>
            <person name="Grigoriev I.V."/>
            <person name="Hibbett D.S."/>
            <person name="Martin F."/>
            <person name="Nordberg H.P."/>
            <person name="Cantor M.N."/>
            <person name="Hua S.X."/>
        </authorList>
    </citation>
    <scope>NUCLEOTIDE SEQUENCE [LARGE SCALE GENOMIC DNA]</scope>
    <source>
        <strain evidence="4">h7</strain>
    </source>
</reference>
<feature type="signal peptide" evidence="2">
    <location>
        <begin position="1"/>
        <end position="19"/>
    </location>
</feature>
<evidence type="ECO:0000256" key="2">
    <source>
        <dbReference type="SAM" id="SignalP"/>
    </source>
</evidence>
<accession>A0A0C2YCD8</accession>
<evidence type="ECO:0008006" key="5">
    <source>
        <dbReference type="Google" id="ProtNLM"/>
    </source>
</evidence>
<evidence type="ECO:0000313" key="4">
    <source>
        <dbReference type="Proteomes" id="UP000053424"/>
    </source>
</evidence>
<feature type="chain" id="PRO_5002159533" description="Carbohydrate-binding module family 18 protein" evidence="2">
    <location>
        <begin position="20"/>
        <end position="254"/>
    </location>
</feature>
<keyword evidence="2" id="KW-0732">Signal</keyword>
<evidence type="ECO:0000313" key="3">
    <source>
        <dbReference type="EMBL" id="KIM38637.1"/>
    </source>
</evidence>
<dbReference type="AlphaFoldDB" id="A0A0C2YCD8"/>